<comment type="subcellular location">
    <subcellularLocation>
        <location evidence="6">Cytoplasm</location>
    </subcellularLocation>
</comment>
<dbReference type="RefSeq" id="WP_171160633.1">
    <property type="nucleotide sequence ID" value="NZ_CP053073.1"/>
</dbReference>
<keyword evidence="6" id="KW-0963">Cytoplasm</keyword>
<keyword evidence="3 6" id="KW-0653">Protein transport</keyword>
<comment type="subunit">
    <text evidence="6">Homotetramer, a dimer of dimers. One homotetramer interacts with 1 SecA dimer.</text>
</comment>
<keyword evidence="5 6" id="KW-0143">Chaperone</keyword>
<accession>A0A6M4H3H0</accession>
<dbReference type="NCBIfam" id="NF004394">
    <property type="entry name" value="PRK05751.1-5"/>
    <property type="match status" value="1"/>
</dbReference>
<evidence type="ECO:0000256" key="3">
    <source>
        <dbReference type="ARBA" id="ARBA00022927"/>
    </source>
</evidence>
<dbReference type="HAMAP" id="MF_00821">
    <property type="entry name" value="SecB"/>
    <property type="match status" value="1"/>
</dbReference>
<evidence type="ECO:0000256" key="2">
    <source>
        <dbReference type="ARBA" id="ARBA00022448"/>
    </source>
</evidence>
<dbReference type="SUPFAM" id="SSF54611">
    <property type="entry name" value="SecB-like"/>
    <property type="match status" value="1"/>
</dbReference>
<dbReference type="InterPro" id="IPR003708">
    <property type="entry name" value="SecB"/>
</dbReference>
<comment type="similarity">
    <text evidence="1 6">Belongs to the SecB family.</text>
</comment>
<keyword evidence="8" id="KW-1185">Reference proteome</keyword>
<dbReference type="NCBIfam" id="NF004392">
    <property type="entry name" value="PRK05751.1-3"/>
    <property type="match status" value="1"/>
</dbReference>
<dbReference type="Pfam" id="PF02556">
    <property type="entry name" value="SecB"/>
    <property type="match status" value="1"/>
</dbReference>
<dbReference type="GO" id="GO:0051082">
    <property type="term" value="F:unfolded protein binding"/>
    <property type="evidence" value="ECO:0007669"/>
    <property type="project" value="InterPro"/>
</dbReference>
<dbReference type="InterPro" id="IPR035958">
    <property type="entry name" value="SecB-like_sf"/>
</dbReference>
<dbReference type="GO" id="GO:0006457">
    <property type="term" value="P:protein folding"/>
    <property type="evidence" value="ECO:0007669"/>
    <property type="project" value="UniProtKB-UniRule"/>
</dbReference>
<dbReference type="PANTHER" id="PTHR36918">
    <property type="match status" value="1"/>
</dbReference>
<evidence type="ECO:0000256" key="4">
    <source>
        <dbReference type="ARBA" id="ARBA00023010"/>
    </source>
</evidence>
<evidence type="ECO:0000256" key="1">
    <source>
        <dbReference type="ARBA" id="ARBA00009990"/>
    </source>
</evidence>
<evidence type="ECO:0000256" key="5">
    <source>
        <dbReference type="ARBA" id="ARBA00023186"/>
    </source>
</evidence>
<sequence>MSDAQNQPVFTIEKIYVKDISLEIPNAPQVFLEREQPQVDIQLHHNSTPVEDGVYQTTLTVTVTAKVKDKTLFLVEAGQAGIFIIRNIPAADLDPVLGIACPNILFPYVRETISDIITRAGFPPIVLNPVNFEQLYAAQRQQAAVPESTAPQIITPTSH</sequence>
<protein>
    <recommendedName>
        <fullName evidence="6">Protein-export protein SecB</fullName>
    </recommendedName>
</protein>
<dbReference type="GO" id="GO:0015031">
    <property type="term" value="P:protein transport"/>
    <property type="evidence" value="ECO:0007669"/>
    <property type="project" value="UniProtKB-UniRule"/>
</dbReference>
<keyword evidence="2 6" id="KW-0813">Transport</keyword>
<dbReference type="Proteomes" id="UP000503096">
    <property type="component" value="Chromosome"/>
</dbReference>
<proteinExistence type="inferred from homology"/>
<evidence type="ECO:0000313" key="7">
    <source>
        <dbReference type="EMBL" id="QJR13895.1"/>
    </source>
</evidence>
<dbReference type="InParanoid" id="A0A6M4H3H0"/>
<evidence type="ECO:0000313" key="8">
    <source>
        <dbReference type="Proteomes" id="UP000503096"/>
    </source>
</evidence>
<dbReference type="Gene3D" id="3.10.420.10">
    <property type="entry name" value="SecB-like"/>
    <property type="match status" value="1"/>
</dbReference>
<gene>
    <name evidence="6 7" type="primary">secB</name>
    <name evidence="7" type="ORF">DSM104440_00685</name>
</gene>
<evidence type="ECO:0000256" key="6">
    <source>
        <dbReference type="HAMAP-Rule" id="MF_00821"/>
    </source>
</evidence>
<keyword evidence="4 6" id="KW-0811">Translocation</keyword>
<organism evidence="7 8">
    <name type="scientific">Usitatibacter palustris</name>
    <dbReference type="NCBI Taxonomy" id="2732487"/>
    <lineage>
        <taxon>Bacteria</taxon>
        <taxon>Pseudomonadati</taxon>
        <taxon>Pseudomonadota</taxon>
        <taxon>Betaproteobacteria</taxon>
        <taxon>Nitrosomonadales</taxon>
        <taxon>Usitatibacteraceae</taxon>
        <taxon>Usitatibacter</taxon>
    </lineage>
</organism>
<comment type="function">
    <text evidence="6">One of the proteins required for the normal export of preproteins out of the cell cytoplasm. It is a molecular chaperone that binds to a subset of precursor proteins, maintaining them in a translocation-competent state. It also specifically binds to its receptor SecA.</text>
</comment>
<dbReference type="PANTHER" id="PTHR36918:SF1">
    <property type="entry name" value="PROTEIN-EXPORT PROTEIN SECB"/>
    <property type="match status" value="1"/>
</dbReference>
<dbReference type="AlphaFoldDB" id="A0A6M4H3H0"/>
<reference evidence="7 8" key="1">
    <citation type="submission" date="2020-04" db="EMBL/GenBank/DDBJ databases">
        <title>Usitatibacter rugosus gen. nov., sp. nov. and Usitatibacter palustris sp. nov., novel members of Usitatibacteraceae fam. nov. within the order Nitrosomonadales isolated from soil.</title>
        <authorList>
            <person name="Huber K.J."/>
            <person name="Neumann-Schaal M."/>
            <person name="Geppert A."/>
            <person name="Luckner M."/>
            <person name="Wanner G."/>
            <person name="Overmann J."/>
        </authorList>
    </citation>
    <scope>NUCLEOTIDE SEQUENCE [LARGE SCALE GENOMIC DNA]</scope>
    <source>
        <strain evidence="7 8">Swamp67</strain>
    </source>
</reference>
<dbReference type="EMBL" id="CP053073">
    <property type="protein sequence ID" value="QJR13895.1"/>
    <property type="molecule type" value="Genomic_DNA"/>
</dbReference>
<dbReference type="PRINTS" id="PR01594">
    <property type="entry name" value="SECBCHAPRONE"/>
</dbReference>
<dbReference type="NCBIfam" id="TIGR00809">
    <property type="entry name" value="secB"/>
    <property type="match status" value="1"/>
</dbReference>
<dbReference type="KEGG" id="upl:DSM104440_00685"/>
<dbReference type="FunCoup" id="A0A6M4H3H0">
    <property type="interactions" value="281"/>
</dbReference>
<dbReference type="GO" id="GO:0005737">
    <property type="term" value="C:cytoplasm"/>
    <property type="evidence" value="ECO:0007669"/>
    <property type="project" value="UniProtKB-SubCell"/>
</dbReference>
<dbReference type="GO" id="GO:0051262">
    <property type="term" value="P:protein tetramerization"/>
    <property type="evidence" value="ECO:0007669"/>
    <property type="project" value="InterPro"/>
</dbReference>
<name>A0A6M4H3H0_9PROT</name>